<organism evidence="1 2">
    <name type="scientific">Dreissena polymorpha</name>
    <name type="common">Zebra mussel</name>
    <name type="synonym">Mytilus polymorpha</name>
    <dbReference type="NCBI Taxonomy" id="45954"/>
    <lineage>
        <taxon>Eukaryota</taxon>
        <taxon>Metazoa</taxon>
        <taxon>Spiralia</taxon>
        <taxon>Lophotrochozoa</taxon>
        <taxon>Mollusca</taxon>
        <taxon>Bivalvia</taxon>
        <taxon>Autobranchia</taxon>
        <taxon>Heteroconchia</taxon>
        <taxon>Euheterodonta</taxon>
        <taxon>Imparidentia</taxon>
        <taxon>Neoheterodontei</taxon>
        <taxon>Myida</taxon>
        <taxon>Dreissenoidea</taxon>
        <taxon>Dreissenidae</taxon>
        <taxon>Dreissena</taxon>
    </lineage>
</organism>
<comment type="caution">
    <text evidence="1">The sequence shown here is derived from an EMBL/GenBank/DDBJ whole genome shotgun (WGS) entry which is preliminary data.</text>
</comment>
<keyword evidence="2" id="KW-1185">Reference proteome</keyword>
<dbReference type="Proteomes" id="UP000828390">
    <property type="component" value="Unassembled WGS sequence"/>
</dbReference>
<protein>
    <submittedName>
        <fullName evidence="1">Uncharacterized protein</fullName>
    </submittedName>
</protein>
<dbReference type="AlphaFoldDB" id="A0A9D4N428"/>
<evidence type="ECO:0000313" key="1">
    <source>
        <dbReference type="EMBL" id="KAH3888740.1"/>
    </source>
</evidence>
<sequence length="58" mass="5920">MMKAKSRTSRDLEIAIFVVPLFCGTGSGGVTVPGGTTGKGSCSFPVEDHAPFVHIGAP</sequence>
<name>A0A9D4N428_DREPO</name>
<reference evidence="1" key="1">
    <citation type="journal article" date="2019" name="bioRxiv">
        <title>The Genome of the Zebra Mussel, Dreissena polymorpha: A Resource for Invasive Species Research.</title>
        <authorList>
            <person name="McCartney M.A."/>
            <person name="Auch B."/>
            <person name="Kono T."/>
            <person name="Mallez S."/>
            <person name="Zhang Y."/>
            <person name="Obille A."/>
            <person name="Becker A."/>
            <person name="Abrahante J.E."/>
            <person name="Garbe J."/>
            <person name="Badalamenti J.P."/>
            <person name="Herman A."/>
            <person name="Mangelson H."/>
            <person name="Liachko I."/>
            <person name="Sullivan S."/>
            <person name="Sone E.D."/>
            <person name="Koren S."/>
            <person name="Silverstein K.A.T."/>
            <person name="Beckman K.B."/>
            <person name="Gohl D.M."/>
        </authorList>
    </citation>
    <scope>NUCLEOTIDE SEQUENCE</scope>
    <source>
        <strain evidence="1">Duluth1</strain>
        <tissue evidence="1">Whole animal</tissue>
    </source>
</reference>
<reference evidence="1" key="2">
    <citation type="submission" date="2020-11" db="EMBL/GenBank/DDBJ databases">
        <authorList>
            <person name="McCartney M.A."/>
            <person name="Auch B."/>
            <person name="Kono T."/>
            <person name="Mallez S."/>
            <person name="Becker A."/>
            <person name="Gohl D.M."/>
            <person name="Silverstein K.A.T."/>
            <person name="Koren S."/>
            <person name="Bechman K.B."/>
            <person name="Herman A."/>
            <person name="Abrahante J.E."/>
            <person name="Garbe J."/>
        </authorList>
    </citation>
    <scope>NUCLEOTIDE SEQUENCE</scope>
    <source>
        <strain evidence="1">Duluth1</strain>
        <tissue evidence="1">Whole animal</tissue>
    </source>
</reference>
<gene>
    <name evidence="1" type="ORF">DPMN_012780</name>
</gene>
<accession>A0A9D4N428</accession>
<dbReference type="EMBL" id="JAIWYP010000001">
    <property type="protein sequence ID" value="KAH3888740.1"/>
    <property type="molecule type" value="Genomic_DNA"/>
</dbReference>
<proteinExistence type="predicted"/>
<evidence type="ECO:0000313" key="2">
    <source>
        <dbReference type="Proteomes" id="UP000828390"/>
    </source>
</evidence>